<dbReference type="AlphaFoldDB" id="A0A8J8NYH9"/>
<evidence type="ECO:0000313" key="3">
    <source>
        <dbReference type="Proteomes" id="UP000785679"/>
    </source>
</evidence>
<dbReference type="InterPro" id="IPR011990">
    <property type="entry name" value="TPR-like_helical_dom_sf"/>
</dbReference>
<proteinExistence type="predicted"/>
<feature type="region of interest" description="Disordered" evidence="1">
    <location>
        <begin position="778"/>
        <end position="804"/>
    </location>
</feature>
<accession>A0A8J8NYH9</accession>
<evidence type="ECO:0000313" key="2">
    <source>
        <dbReference type="EMBL" id="TNV83578.1"/>
    </source>
</evidence>
<feature type="region of interest" description="Disordered" evidence="1">
    <location>
        <begin position="697"/>
        <end position="725"/>
    </location>
</feature>
<dbReference type="SUPFAM" id="SSF48452">
    <property type="entry name" value="TPR-like"/>
    <property type="match status" value="1"/>
</dbReference>
<protein>
    <submittedName>
        <fullName evidence="2">Uncharacterized protein</fullName>
    </submittedName>
</protein>
<reference evidence="2" key="1">
    <citation type="submission" date="2019-06" db="EMBL/GenBank/DDBJ databases">
        <authorList>
            <person name="Zheng W."/>
        </authorList>
    </citation>
    <scope>NUCLEOTIDE SEQUENCE</scope>
    <source>
        <strain evidence="2">QDHG01</strain>
    </source>
</reference>
<feature type="compositionally biased region" description="Low complexity" evidence="1">
    <location>
        <begin position="661"/>
        <end position="679"/>
    </location>
</feature>
<sequence length="804" mass="91068">MASIEEPLVAVIADQETGSIIKQESSVHSKQTISQRVSPAPSLTNSRVLRQPEIVIHPAPSTEVSGIIGEHLPAYNVERTRQQQSEVPPQESTGVKIQNTSTHQNAVPFQSARNPHDQARIATGLTSAQYQMPVQEIIVTCNKLAMTALAGENYKECYTFLKRSEAILDDTKQKMLLSAGSRGLNYEQMTKLYSLTMNNMGCYYKKIQRPNVALKYMMKALNSDLELQRQSNRSMVSTIASTKLNICAILSLLGKHQEALGYVKSAIYDYQDLLERKQAQMMQQHPGSEEQEKTEGAQPPVNSDDDEINYFSLLQSLSIAYFNEGVEHEHLKDYHSALSSYTRSRDFALQVSEGSGGGNDAMLVNADRSIEEVSVKLQQSEEVKSRRVMRRENLDTMRLFRDQQHLRNIDNMQKERFDTMLQSVMMRVSKENKDELSIQNWNERIGKQFNYSRFFSKRPTRFTSPFNESPAKSSPMQNNAGIVQRGAVYSGTEINGMIRSGQSTGRGLQQNYLSDHDINSHRTRTTATNKNLLFSKDSVRSPQSPESMYGKKYVGGGQLGPLARKGIQTQKMARHQRGGSTRFPQNYPQVQNIDQSDPYYLHNPIAERILDETLPIPHTEVGGEIDQDMILYEGRKIEDNTHYNIYSSEVNSRQKGNGIFSSGQQYNQSGQQQGRSQTSHNSVRANKRINARVYQPIAHTNQPSSPNQSFGKYNTGELNRNSNEDLGQRISSTGNSRYRGGVVVPPLFKPTNNDDVMQEFREERIEDVNGWLPQQRVGKQTKVMQGRSKPRTQKNQMMPSMKYR</sequence>
<feature type="compositionally biased region" description="Polar residues" evidence="1">
    <location>
        <begin position="698"/>
        <end position="721"/>
    </location>
</feature>
<gene>
    <name evidence="2" type="ORF">FGO68_gene3926</name>
</gene>
<dbReference type="Proteomes" id="UP000785679">
    <property type="component" value="Unassembled WGS sequence"/>
</dbReference>
<keyword evidence="3" id="KW-1185">Reference proteome</keyword>
<feature type="region of interest" description="Disordered" evidence="1">
    <location>
        <begin position="654"/>
        <end position="683"/>
    </location>
</feature>
<name>A0A8J8NYH9_HALGN</name>
<dbReference type="Gene3D" id="1.25.40.10">
    <property type="entry name" value="Tetratricopeptide repeat domain"/>
    <property type="match status" value="1"/>
</dbReference>
<feature type="region of interest" description="Disordered" evidence="1">
    <location>
        <begin position="279"/>
        <end position="302"/>
    </location>
</feature>
<dbReference type="OrthoDB" id="2148418at2759"/>
<comment type="caution">
    <text evidence="2">The sequence shown here is derived from an EMBL/GenBank/DDBJ whole genome shotgun (WGS) entry which is preliminary data.</text>
</comment>
<organism evidence="2 3">
    <name type="scientific">Halteria grandinella</name>
    <dbReference type="NCBI Taxonomy" id="5974"/>
    <lineage>
        <taxon>Eukaryota</taxon>
        <taxon>Sar</taxon>
        <taxon>Alveolata</taxon>
        <taxon>Ciliophora</taxon>
        <taxon>Intramacronucleata</taxon>
        <taxon>Spirotrichea</taxon>
        <taxon>Stichotrichia</taxon>
        <taxon>Sporadotrichida</taxon>
        <taxon>Halteriidae</taxon>
        <taxon>Halteria</taxon>
    </lineage>
</organism>
<evidence type="ECO:0000256" key="1">
    <source>
        <dbReference type="SAM" id="MobiDB-lite"/>
    </source>
</evidence>
<dbReference type="EMBL" id="RRYP01003687">
    <property type="protein sequence ID" value="TNV83578.1"/>
    <property type="molecule type" value="Genomic_DNA"/>
</dbReference>